<evidence type="ECO:0000256" key="3">
    <source>
        <dbReference type="ARBA" id="ARBA00022827"/>
    </source>
</evidence>
<dbReference type="OrthoDB" id="9770286at2"/>
<dbReference type="PROSITE" id="PS00696">
    <property type="entry name" value="ETF_ALPHA"/>
    <property type="match status" value="1"/>
</dbReference>
<name>A0A1M6M8L6_9FIRM</name>
<evidence type="ECO:0000259" key="5">
    <source>
        <dbReference type="Pfam" id="PF00766"/>
    </source>
</evidence>
<dbReference type="FunFam" id="3.40.50.1220:FF:000001">
    <property type="entry name" value="Electron transfer flavoprotein, alpha subunit"/>
    <property type="match status" value="1"/>
</dbReference>
<dbReference type="Proteomes" id="UP000184529">
    <property type="component" value="Unassembled WGS sequence"/>
</dbReference>
<dbReference type="InterPro" id="IPR018206">
    <property type="entry name" value="ETF_asu_C_CS"/>
</dbReference>
<dbReference type="InterPro" id="IPR029035">
    <property type="entry name" value="DHS-like_NAD/FAD-binding_dom"/>
</dbReference>
<dbReference type="EMBL" id="FQZM01000063">
    <property type="protein sequence ID" value="SHJ79796.1"/>
    <property type="molecule type" value="Genomic_DNA"/>
</dbReference>
<reference evidence="7" key="1">
    <citation type="submission" date="2016-11" db="EMBL/GenBank/DDBJ databases">
        <authorList>
            <person name="Varghese N."/>
            <person name="Submissions S."/>
        </authorList>
    </citation>
    <scope>NUCLEOTIDE SEQUENCE [LARGE SCALE GENOMIC DNA]</scope>
    <source>
        <strain evidence="7">DSM 16057</strain>
    </source>
</reference>
<dbReference type="GO" id="GO:0009055">
    <property type="term" value="F:electron transfer activity"/>
    <property type="evidence" value="ECO:0007669"/>
    <property type="project" value="InterPro"/>
</dbReference>
<protein>
    <submittedName>
        <fullName evidence="6">Electron transfer flavoprotein FAD-binding domain-containing protein</fullName>
    </submittedName>
</protein>
<feature type="domain" description="Electron transfer flavoprotein alpha subunit C-terminal" evidence="5">
    <location>
        <begin position="1"/>
        <end position="77"/>
    </location>
</feature>
<dbReference type="GO" id="GO:0033539">
    <property type="term" value="P:fatty acid beta-oxidation using acyl-CoA dehydrogenase"/>
    <property type="evidence" value="ECO:0007669"/>
    <property type="project" value="TreeGrafter"/>
</dbReference>
<keyword evidence="3" id="KW-0274">FAD</keyword>
<dbReference type="SUPFAM" id="SSF52467">
    <property type="entry name" value="DHS-like NAD/FAD-binding domain"/>
    <property type="match status" value="1"/>
</dbReference>
<feature type="non-terminal residue" evidence="6">
    <location>
        <position position="1"/>
    </location>
</feature>
<accession>A0A1M6M8L6</accession>
<evidence type="ECO:0000256" key="4">
    <source>
        <dbReference type="ARBA" id="ARBA00022982"/>
    </source>
</evidence>
<dbReference type="Gene3D" id="3.40.50.1220">
    <property type="entry name" value="TPP-binding domain"/>
    <property type="match status" value="1"/>
</dbReference>
<dbReference type="RefSeq" id="WP_131821545.1">
    <property type="nucleotide sequence ID" value="NZ_FQZM01000063.1"/>
</dbReference>
<keyword evidence="7" id="KW-1185">Reference proteome</keyword>
<sequence>EADIIVSGGRGMKSAENFKILEELADVLGAAVGASRAAVDAGYAPHSMQVGQTGKTVSPQLYIACGISGAIQHLAGMGSSKVIVAINKDPEANIFKVADYGIVGDLFEVVPLLTQEFKKLLGKE</sequence>
<keyword evidence="4" id="KW-0813">Transport</keyword>
<dbReference type="PANTHER" id="PTHR43153:SF1">
    <property type="entry name" value="ELECTRON TRANSFER FLAVOPROTEIN SUBUNIT ALPHA, MITOCHONDRIAL"/>
    <property type="match status" value="1"/>
</dbReference>
<dbReference type="AlphaFoldDB" id="A0A1M6M8L6"/>
<dbReference type="InterPro" id="IPR014731">
    <property type="entry name" value="ETF_asu_C"/>
</dbReference>
<comment type="similarity">
    <text evidence="1">Belongs to the ETF alpha-subunit/FixB family.</text>
</comment>
<dbReference type="STRING" id="1121432.SAMN02745219_03367"/>
<dbReference type="GO" id="GO:0050660">
    <property type="term" value="F:flavin adenine dinucleotide binding"/>
    <property type="evidence" value="ECO:0007669"/>
    <property type="project" value="InterPro"/>
</dbReference>
<dbReference type="InterPro" id="IPR001308">
    <property type="entry name" value="ETF_a/FixB"/>
</dbReference>
<evidence type="ECO:0000313" key="6">
    <source>
        <dbReference type="EMBL" id="SHJ79796.1"/>
    </source>
</evidence>
<keyword evidence="2" id="KW-0285">Flavoprotein</keyword>
<dbReference type="Pfam" id="PF00766">
    <property type="entry name" value="ETF_alpha"/>
    <property type="match status" value="1"/>
</dbReference>
<evidence type="ECO:0000313" key="7">
    <source>
        <dbReference type="Proteomes" id="UP000184529"/>
    </source>
</evidence>
<evidence type="ECO:0000256" key="2">
    <source>
        <dbReference type="ARBA" id="ARBA00022630"/>
    </source>
</evidence>
<organism evidence="6 7">
    <name type="scientific">Desulfofundulus thermosubterraneus DSM 16057</name>
    <dbReference type="NCBI Taxonomy" id="1121432"/>
    <lineage>
        <taxon>Bacteria</taxon>
        <taxon>Bacillati</taxon>
        <taxon>Bacillota</taxon>
        <taxon>Clostridia</taxon>
        <taxon>Eubacteriales</taxon>
        <taxon>Peptococcaceae</taxon>
        <taxon>Desulfofundulus</taxon>
    </lineage>
</organism>
<gene>
    <name evidence="6" type="ORF">SAMN02745219_03367</name>
</gene>
<dbReference type="PANTHER" id="PTHR43153">
    <property type="entry name" value="ELECTRON TRANSFER FLAVOPROTEIN ALPHA"/>
    <property type="match status" value="1"/>
</dbReference>
<proteinExistence type="inferred from homology"/>
<evidence type="ECO:0000256" key="1">
    <source>
        <dbReference type="ARBA" id="ARBA00005817"/>
    </source>
</evidence>
<keyword evidence="4" id="KW-0249">Electron transport</keyword>